<feature type="region of interest" description="Disordered" evidence="2">
    <location>
        <begin position="546"/>
        <end position="577"/>
    </location>
</feature>
<dbReference type="GO" id="GO:1990861">
    <property type="term" value="C:Ubp3-Bre5 deubiquitination complex"/>
    <property type="evidence" value="ECO:0007669"/>
    <property type="project" value="TreeGrafter"/>
</dbReference>
<dbReference type="GO" id="GO:0034517">
    <property type="term" value="P:ribophagy"/>
    <property type="evidence" value="ECO:0007669"/>
    <property type="project" value="TreeGrafter"/>
</dbReference>
<dbReference type="OrthoDB" id="339151at2759"/>
<dbReference type="EMBL" id="HE576752">
    <property type="protein sequence ID" value="CCC67126.1"/>
    <property type="molecule type" value="Genomic_DNA"/>
</dbReference>
<dbReference type="GO" id="GO:1990904">
    <property type="term" value="C:ribonucleoprotein complex"/>
    <property type="evidence" value="ECO:0007669"/>
    <property type="project" value="TreeGrafter"/>
</dbReference>
<dbReference type="FunFam" id="3.10.450.50:FF:000017">
    <property type="entry name" value="UBP3-associated protein BRE5"/>
    <property type="match status" value="1"/>
</dbReference>
<dbReference type="InterPro" id="IPR032710">
    <property type="entry name" value="NTF2-like_dom_sf"/>
</dbReference>
<dbReference type="KEGG" id="ncs:NCAS_0A05680"/>
<dbReference type="InParanoid" id="G0V6N0"/>
<dbReference type="PROSITE" id="PS50177">
    <property type="entry name" value="NTF2_DOMAIN"/>
    <property type="match status" value="1"/>
</dbReference>
<feature type="domain" description="NTF2" evidence="3">
    <location>
        <begin position="8"/>
        <end position="143"/>
    </location>
</feature>
<evidence type="ECO:0000259" key="3">
    <source>
        <dbReference type="PROSITE" id="PS50177"/>
    </source>
</evidence>
<protein>
    <recommendedName>
        <fullName evidence="3">NTF2 domain-containing protein</fullName>
    </recommendedName>
</protein>
<feature type="compositionally biased region" description="Basic and acidic residues" evidence="2">
    <location>
        <begin position="210"/>
        <end position="237"/>
    </location>
</feature>
<reference evidence="4 5" key="1">
    <citation type="journal article" date="2011" name="Proc. Natl. Acad. Sci. U.S.A.">
        <title>Evolutionary erosion of yeast sex chromosomes by mating-type switching accidents.</title>
        <authorList>
            <person name="Gordon J.L."/>
            <person name="Armisen D."/>
            <person name="Proux-Wera E."/>
            <person name="Oheigeartaigh S.S."/>
            <person name="Byrne K.P."/>
            <person name="Wolfe K.H."/>
        </authorList>
    </citation>
    <scope>NUCLEOTIDE SEQUENCE [LARGE SCALE GENOMIC DNA]</scope>
    <source>
        <strain evidence="5">ATCC 76901 / BCRC 22586 / CBS 4309 / NBRC 1992 / NRRL Y-12630</strain>
    </source>
</reference>
<dbReference type="STRING" id="1064592.G0V6N0"/>
<name>G0V6N0_NAUCA</name>
<proteinExistence type="predicted"/>
<evidence type="ECO:0000256" key="2">
    <source>
        <dbReference type="SAM" id="MobiDB-lite"/>
    </source>
</evidence>
<dbReference type="OMA" id="KTYYQRM"/>
<dbReference type="Proteomes" id="UP000001640">
    <property type="component" value="Chromosome 1"/>
</dbReference>
<feature type="region of interest" description="Disordered" evidence="2">
    <location>
        <begin position="441"/>
        <end position="462"/>
    </location>
</feature>
<sequence length="577" mass="65728">MVASTQEVVYTFLQTYYGRMKNDPTRMSNLYSTTAEVTHINYQHGFNYDDGKEVLPTIKLIGKENINGFFKRNIDKVSDIKLMINSCDFQNTGGVSRDDILIIVTGELFWSDSPTFKFAQTFVLNSISNNYKSFEITNDVLKFIPDSLEEYVIIPKKVRQEKPEEKKKKEEPLPVNEAATEPAKVEIEKKSEDKKSTEDVVKQPLAATSEKIEERDIPKSETKLETKEETSSDEIEKKKKITSTKVEDVTEIKEKEVPEVKEKTDKVASPAAQEHKEKPLKPNTEVKEEKEEEDNKLKKHHEKATKIKSDSPKSSTYKEKPGKVSKHEIISVSKEGPEITIIKKPEIMKPQTKEKEDEPNEKENENPEETNKETVPIPAPAPVKMTWASKLSVDSKENVKDHSVKVTPAAPDNRKPTPIVNRNVVEFTKEAAQYRTDNRNFEMGNRRDNTSGRGGKKKHGNINYETVNKDGFFPVFVRGTGSIKEDKLRINLEKEFGPIMKMSTGDNFAVVDFATQQNQNDALEKKVIKIDDTDVILERKTAKKVYNSNNGFSSHSRPSKKYTSNSNGGFNNPRRRE</sequence>
<dbReference type="GO" id="GO:0005829">
    <property type="term" value="C:cytosol"/>
    <property type="evidence" value="ECO:0007669"/>
    <property type="project" value="TreeGrafter"/>
</dbReference>
<feature type="compositionally biased region" description="Basic and acidic residues" evidence="2">
    <location>
        <begin position="304"/>
        <end position="372"/>
    </location>
</feature>
<dbReference type="GO" id="GO:0016579">
    <property type="term" value="P:protein deubiquitination"/>
    <property type="evidence" value="ECO:0007669"/>
    <property type="project" value="TreeGrafter"/>
</dbReference>
<dbReference type="PANTHER" id="PTHR10693:SF20">
    <property type="entry name" value="AT27578P"/>
    <property type="match status" value="1"/>
</dbReference>
<feature type="compositionally biased region" description="Basic and acidic residues" evidence="2">
    <location>
        <begin position="441"/>
        <end position="450"/>
    </location>
</feature>
<dbReference type="InterPro" id="IPR018222">
    <property type="entry name" value="Nuclear_transport_factor_2_euk"/>
</dbReference>
<feature type="compositionally biased region" description="Basic and acidic residues" evidence="2">
    <location>
        <begin position="273"/>
        <end position="296"/>
    </location>
</feature>
<keyword evidence="5" id="KW-1185">Reference proteome</keyword>
<feature type="compositionally biased region" description="Basic and acidic residues" evidence="2">
    <location>
        <begin position="183"/>
        <end position="201"/>
    </location>
</feature>
<keyword evidence="1" id="KW-0694">RNA-binding</keyword>
<dbReference type="InterPro" id="IPR002075">
    <property type="entry name" value="NTF2_dom"/>
</dbReference>
<feature type="compositionally biased region" description="Basic and acidic residues" evidence="2">
    <location>
        <begin position="393"/>
        <end position="404"/>
    </location>
</feature>
<dbReference type="eggNOG" id="KOG0116">
    <property type="taxonomic scope" value="Eukaryota"/>
</dbReference>
<feature type="region of interest" description="Disordered" evidence="2">
    <location>
        <begin position="161"/>
        <end position="418"/>
    </location>
</feature>
<feature type="compositionally biased region" description="Basic and acidic residues" evidence="2">
    <location>
        <begin position="161"/>
        <end position="172"/>
    </location>
</feature>
<evidence type="ECO:0000313" key="5">
    <source>
        <dbReference type="Proteomes" id="UP000001640"/>
    </source>
</evidence>
<accession>G0V6N0</accession>
<reference key="2">
    <citation type="submission" date="2011-08" db="EMBL/GenBank/DDBJ databases">
        <title>Genome sequence of Naumovozyma castellii.</title>
        <authorList>
            <person name="Gordon J.L."/>
            <person name="Armisen D."/>
            <person name="Proux-Wera E."/>
            <person name="OhEigeartaigh S.S."/>
            <person name="Byrne K.P."/>
            <person name="Wolfe K.H."/>
        </authorList>
    </citation>
    <scope>NUCLEOTIDE SEQUENCE</scope>
    <source>
        <strain>Type strain:CBS 4309</strain>
    </source>
</reference>
<dbReference type="Pfam" id="PF02136">
    <property type="entry name" value="NTF2"/>
    <property type="match status" value="1"/>
</dbReference>
<dbReference type="GO" id="GO:0003729">
    <property type="term" value="F:mRNA binding"/>
    <property type="evidence" value="ECO:0007669"/>
    <property type="project" value="TreeGrafter"/>
</dbReference>
<dbReference type="PANTHER" id="PTHR10693">
    <property type="entry name" value="RAS GTPASE-ACTIVATING PROTEIN-BINDING PROTEIN"/>
    <property type="match status" value="1"/>
</dbReference>
<dbReference type="RefSeq" id="XP_003673509.1">
    <property type="nucleotide sequence ID" value="XM_003673461.1"/>
</dbReference>
<gene>
    <name evidence="4" type="primary">NCAS0A05680</name>
    <name evidence="4" type="ordered locus">NCAS_0A05680</name>
</gene>
<feature type="compositionally biased region" description="Polar residues" evidence="2">
    <location>
        <begin position="546"/>
        <end position="570"/>
    </location>
</feature>
<dbReference type="Gene3D" id="3.10.450.50">
    <property type="match status" value="1"/>
</dbReference>
<feature type="compositionally biased region" description="Basic and acidic residues" evidence="2">
    <location>
        <begin position="245"/>
        <end position="266"/>
    </location>
</feature>
<dbReference type="AlphaFoldDB" id="G0V6N0"/>
<dbReference type="SUPFAM" id="SSF54427">
    <property type="entry name" value="NTF2-like"/>
    <property type="match status" value="1"/>
</dbReference>
<dbReference type="InterPro" id="IPR039539">
    <property type="entry name" value="Ras_GTPase_bind_prot"/>
</dbReference>
<organism evidence="4 5">
    <name type="scientific">Naumovozyma castellii</name>
    <name type="common">Yeast</name>
    <name type="synonym">Saccharomyces castellii</name>
    <dbReference type="NCBI Taxonomy" id="27288"/>
    <lineage>
        <taxon>Eukaryota</taxon>
        <taxon>Fungi</taxon>
        <taxon>Dikarya</taxon>
        <taxon>Ascomycota</taxon>
        <taxon>Saccharomycotina</taxon>
        <taxon>Saccharomycetes</taxon>
        <taxon>Saccharomycetales</taxon>
        <taxon>Saccharomycetaceae</taxon>
        <taxon>Naumovozyma</taxon>
    </lineage>
</organism>
<evidence type="ECO:0000256" key="1">
    <source>
        <dbReference type="ARBA" id="ARBA00022884"/>
    </source>
</evidence>
<dbReference type="FunCoup" id="G0V6N0">
    <property type="interactions" value="278"/>
</dbReference>
<dbReference type="GeneID" id="96900607"/>
<dbReference type="HOGENOM" id="CLU_396416_0_0_1"/>
<evidence type="ECO:0000313" key="4">
    <source>
        <dbReference type="EMBL" id="CCC67126.1"/>
    </source>
</evidence>